<dbReference type="EMBL" id="QNRT01000001">
    <property type="protein sequence ID" value="RBP52947.1"/>
    <property type="molecule type" value="Genomic_DNA"/>
</dbReference>
<accession>A0A395JN94</accession>
<reference evidence="3 4" key="1">
    <citation type="submission" date="2018-06" db="EMBL/GenBank/DDBJ databases">
        <title>Genomic Encyclopedia of Type Strains, Phase IV (KMG-IV): sequencing the most valuable type-strain genomes for metagenomic binning, comparative biology and taxonomic classification.</title>
        <authorList>
            <person name="Goeker M."/>
        </authorList>
    </citation>
    <scope>NUCLEOTIDE SEQUENCE [LARGE SCALE GENOMIC DNA]</scope>
    <source>
        <strain evidence="3 4">DSM 24032</strain>
    </source>
</reference>
<feature type="region of interest" description="Disordered" evidence="1">
    <location>
        <begin position="120"/>
        <end position="145"/>
    </location>
</feature>
<sequence>MRLNFQKTVNFSVVLTTTLLLLTSASSAFGNSRAASIESLIGYVTATNSNGEVKRLTDSDTLNEGDVLNTGSASSISITLANGDLIQLGELDTYTVGAADDTKNKGGSFAQRSLNKKSPTLSTAISAGGGVAVPTTPAPGGSPSN</sequence>
<feature type="signal peptide" evidence="2">
    <location>
        <begin position="1"/>
        <end position="30"/>
    </location>
</feature>
<name>A0A395JN94_9GAMM</name>
<dbReference type="InParanoid" id="A0A395JN94"/>
<dbReference type="RefSeq" id="WP_113952557.1">
    <property type="nucleotide sequence ID" value="NZ_QNRT01000001.1"/>
</dbReference>
<evidence type="ECO:0000256" key="2">
    <source>
        <dbReference type="SAM" id="SignalP"/>
    </source>
</evidence>
<organism evidence="3 4">
    <name type="scientific">Arenicella xantha</name>
    <dbReference type="NCBI Taxonomy" id="644221"/>
    <lineage>
        <taxon>Bacteria</taxon>
        <taxon>Pseudomonadati</taxon>
        <taxon>Pseudomonadota</taxon>
        <taxon>Gammaproteobacteria</taxon>
        <taxon>Arenicellales</taxon>
        <taxon>Arenicellaceae</taxon>
        <taxon>Arenicella</taxon>
    </lineage>
</organism>
<dbReference type="Proteomes" id="UP000253083">
    <property type="component" value="Unassembled WGS sequence"/>
</dbReference>
<keyword evidence="2" id="KW-0732">Signal</keyword>
<evidence type="ECO:0000313" key="4">
    <source>
        <dbReference type="Proteomes" id="UP000253083"/>
    </source>
</evidence>
<comment type="caution">
    <text evidence="3">The sequence shown here is derived from an EMBL/GenBank/DDBJ whole genome shotgun (WGS) entry which is preliminary data.</text>
</comment>
<protein>
    <recommendedName>
        <fullName evidence="5">DUF5666 domain-containing protein</fullName>
    </recommendedName>
</protein>
<keyword evidence="4" id="KW-1185">Reference proteome</keyword>
<proteinExistence type="predicted"/>
<dbReference type="AlphaFoldDB" id="A0A395JN94"/>
<gene>
    <name evidence="3" type="ORF">DFR28_101331</name>
</gene>
<evidence type="ECO:0000313" key="3">
    <source>
        <dbReference type="EMBL" id="RBP52947.1"/>
    </source>
</evidence>
<feature type="chain" id="PRO_5017394190" description="DUF5666 domain-containing protein" evidence="2">
    <location>
        <begin position="31"/>
        <end position="145"/>
    </location>
</feature>
<evidence type="ECO:0000256" key="1">
    <source>
        <dbReference type="SAM" id="MobiDB-lite"/>
    </source>
</evidence>
<evidence type="ECO:0008006" key="5">
    <source>
        <dbReference type="Google" id="ProtNLM"/>
    </source>
</evidence>